<reference evidence="6" key="1">
    <citation type="submission" date="2022-06" db="EMBL/GenBank/DDBJ databases">
        <authorList>
            <consortium name="SYNGENTA / RWTH Aachen University"/>
        </authorList>
    </citation>
    <scope>NUCLEOTIDE SEQUENCE</scope>
</reference>
<keyword evidence="7" id="KW-1185">Reference proteome</keyword>
<evidence type="ECO:0000256" key="3">
    <source>
        <dbReference type="ARBA" id="ARBA00038149"/>
    </source>
</evidence>
<dbReference type="CDD" id="cd12872">
    <property type="entry name" value="SPRY_Ash2"/>
    <property type="match status" value="1"/>
</dbReference>
<dbReference type="InterPro" id="IPR003877">
    <property type="entry name" value="SPRY_dom"/>
</dbReference>
<accession>A0AAV0BT06</accession>
<feature type="compositionally biased region" description="Basic and acidic residues" evidence="4">
    <location>
        <begin position="725"/>
        <end position="737"/>
    </location>
</feature>
<dbReference type="InterPro" id="IPR001870">
    <property type="entry name" value="B30.2/SPRY"/>
</dbReference>
<gene>
    <name evidence="6" type="ORF">PPACK8108_LOCUS23695</name>
</gene>
<feature type="compositionally biased region" description="Basic and acidic residues" evidence="4">
    <location>
        <begin position="760"/>
        <end position="775"/>
    </location>
</feature>
<dbReference type="InterPro" id="IPR037353">
    <property type="entry name" value="ASH2"/>
</dbReference>
<feature type="compositionally biased region" description="Basic and acidic residues" evidence="4">
    <location>
        <begin position="703"/>
        <end position="718"/>
    </location>
</feature>
<dbReference type="InterPro" id="IPR043136">
    <property type="entry name" value="B30.2/SPRY_sf"/>
</dbReference>
<name>A0AAV0BT06_PHAPC</name>
<dbReference type="PANTHER" id="PTHR10598:SF0">
    <property type="entry name" value="SET1_ASH2 HISTONE METHYLTRANSFERASE COMPLEX SUBUNIT ASH2"/>
    <property type="match status" value="1"/>
</dbReference>
<feature type="region of interest" description="Disordered" evidence="4">
    <location>
        <begin position="614"/>
        <end position="686"/>
    </location>
</feature>
<feature type="region of interest" description="Disordered" evidence="4">
    <location>
        <begin position="530"/>
        <end position="562"/>
    </location>
</feature>
<dbReference type="SMART" id="SM00449">
    <property type="entry name" value="SPRY"/>
    <property type="match status" value="1"/>
</dbReference>
<evidence type="ECO:0000313" key="6">
    <source>
        <dbReference type="EMBL" id="CAH7688696.1"/>
    </source>
</evidence>
<dbReference type="Gene3D" id="2.60.120.920">
    <property type="match status" value="1"/>
</dbReference>
<organism evidence="6 7">
    <name type="scientific">Phakopsora pachyrhizi</name>
    <name type="common">Asian soybean rust disease fungus</name>
    <dbReference type="NCBI Taxonomy" id="170000"/>
    <lineage>
        <taxon>Eukaryota</taxon>
        <taxon>Fungi</taxon>
        <taxon>Dikarya</taxon>
        <taxon>Basidiomycota</taxon>
        <taxon>Pucciniomycotina</taxon>
        <taxon>Pucciniomycetes</taxon>
        <taxon>Pucciniales</taxon>
        <taxon>Phakopsoraceae</taxon>
        <taxon>Phakopsora</taxon>
    </lineage>
</organism>
<dbReference type="AlphaFoldDB" id="A0AAV0BT06"/>
<feature type="compositionally biased region" description="Basic and acidic residues" evidence="4">
    <location>
        <begin position="398"/>
        <end position="416"/>
    </location>
</feature>
<evidence type="ECO:0000256" key="4">
    <source>
        <dbReference type="SAM" id="MobiDB-lite"/>
    </source>
</evidence>
<evidence type="ECO:0000259" key="5">
    <source>
        <dbReference type="PROSITE" id="PS50188"/>
    </source>
</evidence>
<evidence type="ECO:0000256" key="2">
    <source>
        <dbReference type="ARBA" id="ARBA00023242"/>
    </source>
</evidence>
<feature type="region of interest" description="Disordered" evidence="4">
    <location>
        <begin position="394"/>
        <end position="416"/>
    </location>
</feature>
<protein>
    <submittedName>
        <fullName evidence="6">Expressed protein</fullName>
    </submittedName>
</protein>
<sequence>MTVDQNQPCIGLESSVKGSTGRELVTSFTITDYDEPSTQKLTTQAIVGDGDSVEGSDTLKPPVETLVDHSRGRDLDESFEGAEIDSTGQDHDQELSEGLIKDNDKLEQAGELKRSVTHLSGEDSILDSKLVAEGPVFQPLPSYFLKDFFSTRSHPWNRSGFRYQPCGRVSRLSKEAVEIEEVEKDLNQQKFHLEQELLSQKIFYRTIESPPTNVVRWSWEDRSSYVHITKDGLSITTDRGFRSARANTPIREGKWFFEIILKRAGGEVNLAGRSDPEEAHVRIGIARRESGLNTPVGIDGYSYAIRDKTGEKVHLSRLTQYGEPFGSGDVIGVLVELPDMKKPHPGDKKDPAVIKLNRVPIRYRRQLYFESAEYPVSKEMADLAEKKISSKPIVSDPRSLEASKKKAGKEEGDKEKMDLKIDENEKLSRLDRYNEGDQLPILKGSKLIFFKNGVSQGVAFEDLLDFLPLSSGKLLGSDSITDDFNREACKAEANLSDRLHDDGTLGYYPCVSVYGGGIATLNAGPEFSFAPPNPFIQPSGHPAETDGQLKKPSQTKQEQKSDVKFWRPLCELHSLYLAEQNRLEEEDWKDKNGLKTTEEGEEFDNLAAIKKSSVFKRKRTESPGLPINGPAANAKGGGTAKKKKIKLPTNQEFSAPISTQNPSLTLGEAPKSVTEKSNDEDQDQTFNSNLSILCQVASESMEVKDKDETKKEVLENARSEQTLESIKETEPDLKLSVETDFSTSNTQPVKLSVVSMKSESGIEPKPDPETESKLV</sequence>
<dbReference type="PANTHER" id="PTHR10598">
    <property type="entry name" value="SET1/ASH2 HISTONE METHYLTRANSFERASE COMPLEX SUBUNIT ASH2"/>
    <property type="match status" value="1"/>
</dbReference>
<proteinExistence type="inferred from homology"/>
<feature type="compositionally biased region" description="Polar residues" evidence="4">
    <location>
        <begin position="739"/>
        <end position="749"/>
    </location>
</feature>
<dbReference type="PROSITE" id="PS50188">
    <property type="entry name" value="B302_SPRY"/>
    <property type="match status" value="1"/>
</dbReference>
<dbReference type="GO" id="GO:0000976">
    <property type="term" value="F:transcription cis-regulatory region binding"/>
    <property type="evidence" value="ECO:0007669"/>
    <property type="project" value="TreeGrafter"/>
</dbReference>
<evidence type="ECO:0000256" key="1">
    <source>
        <dbReference type="ARBA" id="ARBA00004123"/>
    </source>
</evidence>
<dbReference type="EMBL" id="CALTRL010006005">
    <property type="protein sequence ID" value="CAH7688696.1"/>
    <property type="molecule type" value="Genomic_DNA"/>
</dbReference>
<evidence type="ECO:0000313" key="7">
    <source>
        <dbReference type="Proteomes" id="UP001153365"/>
    </source>
</evidence>
<keyword evidence="2" id="KW-0539">Nucleus</keyword>
<comment type="subcellular location">
    <subcellularLocation>
        <location evidence="1">Nucleus</location>
    </subcellularLocation>
</comment>
<dbReference type="SUPFAM" id="SSF49899">
    <property type="entry name" value="Concanavalin A-like lectins/glucanases"/>
    <property type="match status" value="1"/>
</dbReference>
<feature type="non-terminal residue" evidence="6">
    <location>
        <position position="775"/>
    </location>
</feature>
<dbReference type="GO" id="GO:0048188">
    <property type="term" value="C:Set1C/COMPASS complex"/>
    <property type="evidence" value="ECO:0007669"/>
    <property type="project" value="InterPro"/>
</dbReference>
<feature type="compositionally biased region" description="Polar residues" evidence="4">
    <location>
        <begin position="648"/>
        <end position="664"/>
    </location>
</feature>
<dbReference type="InterPro" id="IPR013320">
    <property type="entry name" value="ConA-like_dom_sf"/>
</dbReference>
<feature type="non-terminal residue" evidence="6">
    <location>
        <position position="1"/>
    </location>
</feature>
<feature type="domain" description="B30.2/SPRY" evidence="5">
    <location>
        <begin position="194"/>
        <end position="395"/>
    </location>
</feature>
<comment type="similarity">
    <text evidence="3">Belongs to the cclA family.</text>
</comment>
<feature type="region of interest" description="Disordered" evidence="4">
    <location>
        <begin position="703"/>
        <end position="775"/>
    </location>
</feature>
<comment type="caution">
    <text evidence="6">The sequence shown here is derived from an EMBL/GenBank/DDBJ whole genome shotgun (WGS) entry which is preliminary data.</text>
</comment>
<dbReference type="Proteomes" id="UP001153365">
    <property type="component" value="Unassembled WGS sequence"/>
</dbReference>